<accession>A0ABD3L0X9</accession>
<dbReference type="InterPro" id="IPR046959">
    <property type="entry name" value="PRK1-6/SRF4-like"/>
</dbReference>
<dbReference type="PROSITE" id="PS50011">
    <property type="entry name" value="PROTEIN_KINASE_DOM"/>
    <property type="match status" value="1"/>
</dbReference>
<dbReference type="AlphaFoldDB" id="A0ABD3L0X9"/>
<dbReference type="Gene3D" id="1.10.510.10">
    <property type="entry name" value="Transferase(Phosphotransferase) domain 1"/>
    <property type="match status" value="1"/>
</dbReference>
<sequence>MDDLWRRIGTWKSRSKSAPDISATQNKPQVSKLSRNELVLLGKPAKRFNLADVNRASKQKLGKAPLERTYKAELEDGITTVVVKMLGDVVLRAKEFRDKVKTIRTMDHENLLPLRGYFYSEDQKFLLYDYMPLGSLSDQLQGRVTPLSWEVRLSIALGAARAIEHLHAQNGHHGNFKSSKVLLTPSYEARVSDYGLTLFPTRAGGDGANQARAGWAQGRKADVRAFGVLLLDLLEVTPPSETLYNGRADFLTSVHSVFLEMGVAGVFGRRYHDLDEKLLKLAIDCASVAFNSRNGPRTPMLEVRRRIEELCKLGVIIGTKDMSSWFIPGAQVDRDSQLYQFCKVDNDMRTR</sequence>
<feature type="domain" description="Protein kinase" evidence="1">
    <location>
        <begin position="55"/>
        <end position="307"/>
    </location>
</feature>
<dbReference type="Pfam" id="PF07714">
    <property type="entry name" value="PK_Tyr_Ser-Thr"/>
    <property type="match status" value="1"/>
</dbReference>
<organism evidence="2 3">
    <name type="scientific">Eucalyptus globulus</name>
    <name type="common">Tasmanian blue gum</name>
    <dbReference type="NCBI Taxonomy" id="34317"/>
    <lineage>
        <taxon>Eukaryota</taxon>
        <taxon>Viridiplantae</taxon>
        <taxon>Streptophyta</taxon>
        <taxon>Embryophyta</taxon>
        <taxon>Tracheophyta</taxon>
        <taxon>Spermatophyta</taxon>
        <taxon>Magnoliopsida</taxon>
        <taxon>eudicotyledons</taxon>
        <taxon>Gunneridae</taxon>
        <taxon>Pentapetalae</taxon>
        <taxon>rosids</taxon>
        <taxon>malvids</taxon>
        <taxon>Myrtales</taxon>
        <taxon>Myrtaceae</taxon>
        <taxon>Myrtoideae</taxon>
        <taxon>Eucalypteae</taxon>
        <taxon>Eucalyptus</taxon>
    </lineage>
</organism>
<dbReference type="PANTHER" id="PTHR48007">
    <property type="entry name" value="LEUCINE-RICH REPEAT RECEPTOR-LIKE PROTEIN KINASE PXC1"/>
    <property type="match status" value="1"/>
</dbReference>
<dbReference type="InterPro" id="IPR001245">
    <property type="entry name" value="Ser-Thr/Tyr_kinase_cat_dom"/>
</dbReference>
<dbReference type="InterPro" id="IPR000719">
    <property type="entry name" value="Prot_kinase_dom"/>
</dbReference>
<dbReference type="SUPFAM" id="SSF56112">
    <property type="entry name" value="Protein kinase-like (PK-like)"/>
    <property type="match status" value="1"/>
</dbReference>
<protein>
    <recommendedName>
        <fullName evidence="1">Protein kinase domain-containing protein</fullName>
    </recommendedName>
</protein>
<dbReference type="Gene3D" id="3.30.200.20">
    <property type="entry name" value="Phosphorylase Kinase, domain 1"/>
    <property type="match status" value="1"/>
</dbReference>
<name>A0ABD3L0X9_EUCGL</name>
<keyword evidence="3" id="KW-1185">Reference proteome</keyword>
<evidence type="ECO:0000313" key="2">
    <source>
        <dbReference type="EMBL" id="KAL3745594.1"/>
    </source>
</evidence>
<evidence type="ECO:0000259" key="1">
    <source>
        <dbReference type="PROSITE" id="PS50011"/>
    </source>
</evidence>
<comment type="caution">
    <text evidence="2">The sequence shown here is derived from an EMBL/GenBank/DDBJ whole genome shotgun (WGS) entry which is preliminary data.</text>
</comment>
<dbReference type="PANTHER" id="PTHR48007:SF4">
    <property type="entry name" value="LEUCINE-RICH REPEAT RECEPTOR-LIKE PROTEIN KINASE PXC1"/>
    <property type="match status" value="1"/>
</dbReference>
<reference evidence="2 3" key="1">
    <citation type="submission" date="2024-11" db="EMBL/GenBank/DDBJ databases">
        <title>Chromosome-level genome assembly of Eucalyptus globulus Labill. provides insights into its genome evolution.</title>
        <authorList>
            <person name="Li X."/>
        </authorList>
    </citation>
    <scope>NUCLEOTIDE SEQUENCE [LARGE SCALE GENOMIC DNA]</scope>
    <source>
        <strain evidence="2">CL2024</strain>
        <tissue evidence="2">Fresh tender leaves</tissue>
    </source>
</reference>
<dbReference type="Proteomes" id="UP001634007">
    <property type="component" value="Unassembled WGS sequence"/>
</dbReference>
<dbReference type="EMBL" id="JBJKBG010000003">
    <property type="protein sequence ID" value="KAL3745594.1"/>
    <property type="molecule type" value="Genomic_DNA"/>
</dbReference>
<proteinExistence type="predicted"/>
<dbReference type="InterPro" id="IPR011009">
    <property type="entry name" value="Kinase-like_dom_sf"/>
</dbReference>
<gene>
    <name evidence="2" type="ORF">ACJRO7_014676</name>
</gene>
<evidence type="ECO:0000313" key="3">
    <source>
        <dbReference type="Proteomes" id="UP001634007"/>
    </source>
</evidence>